<gene>
    <name evidence="3" type="ORF">GCM10010448_10010</name>
</gene>
<evidence type="ECO:0000313" key="3">
    <source>
        <dbReference type="EMBL" id="GAA3030010.1"/>
    </source>
</evidence>
<dbReference type="PANTHER" id="PTHR33164:SF57">
    <property type="entry name" value="MARR-FAMILY TRANSCRIPTIONAL REGULATOR"/>
    <property type="match status" value="1"/>
</dbReference>
<dbReference type="InterPro" id="IPR036388">
    <property type="entry name" value="WH-like_DNA-bd_sf"/>
</dbReference>
<dbReference type="PANTHER" id="PTHR33164">
    <property type="entry name" value="TRANSCRIPTIONAL REGULATOR, MARR FAMILY"/>
    <property type="match status" value="1"/>
</dbReference>
<proteinExistence type="predicted"/>
<dbReference type="InterPro" id="IPR039422">
    <property type="entry name" value="MarR/SlyA-like"/>
</dbReference>
<feature type="region of interest" description="Disordered" evidence="1">
    <location>
        <begin position="1"/>
        <end position="29"/>
    </location>
</feature>
<evidence type="ECO:0000259" key="2">
    <source>
        <dbReference type="PROSITE" id="PS50995"/>
    </source>
</evidence>
<name>A0ABP6L4M8_9ACTN</name>
<reference evidence="4" key="1">
    <citation type="journal article" date="2019" name="Int. J. Syst. Evol. Microbiol.">
        <title>The Global Catalogue of Microorganisms (GCM) 10K type strain sequencing project: providing services to taxonomists for standard genome sequencing and annotation.</title>
        <authorList>
            <consortium name="The Broad Institute Genomics Platform"/>
            <consortium name="The Broad Institute Genome Sequencing Center for Infectious Disease"/>
            <person name="Wu L."/>
            <person name="Ma J."/>
        </authorList>
    </citation>
    <scope>NUCLEOTIDE SEQUENCE [LARGE SCALE GENOMIC DNA]</scope>
    <source>
        <strain evidence="4">JCM 9091</strain>
    </source>
</reference>
<protein>
    <recommendedName>
        <fullName evidence="2">HTH marR-type domain-containing protein</fullName>
    </recommendedName>
</protein>
<dbReference type="InterPro" id="IPR000835">
    <property type="entry name" value="HTH_MarR-typ"/>
</dbReference>
<dbReference type="InterPro" id="IPR036390">
    <property type="entry name" value="WH_DNA-bd_sf"/>
</dbReference>
<dbReference type="RefSeq" id="WP_234516450.1">
    <property type="nucleotide sequence ID" value="NZ_BAAAUF010000008.1"/>
</dbReference>
<dbReference type="Gene3D" id="1.10.10.10">
    <property type="entry name" value="Winged helix-like DNA-binding domain superfamily/Winged helix DNA-binding domain"/>
    <property type="match status" value="1"/>
</dbReference>
<dbReference type="EMBL" id="BAAAUF010000008">
    <property type="protein sequence ID" value="GAA3030010.1"/>
    <property type="molecule type" value="Genomic_DNA"/>
</dbReference>
<dbReference type="PROSITE" id="PS50995">
    <property type="entry name" value="HTH_MARR_2"/>
    <property type="match status" value="1"/>
</dbReference>
<dbReference type="SUPFAM" id="SSF46785">
    <property type="entry name" value="Winged helix' DNA-binding domain"/>
    <property type="match status" value="1"/>
</dbReference>
<sequence>MTKPVDTTSSSDASEAAPTAPLTAETDPDPALVAVERAMVRIRRNQTKRTLGRFVTSRLDRSIDLTHTVVVDAVEEEPEEPGQEVTVGLVAERLAVDPSRASRLVAASVEAGYVRRVPSQADSRRACLQLTDAGRNLASLAHRVRQEYFGEIMQDWSAKDRKDFARLLSKFAGVPVRSQYAYDPSEDAGGTDTGN</sequence>
<keyword evidence="4" id="KW-1185">Reference proteome</keyword>
<evidence type="ECO:0000313" key="4">
    <source>
        <dbReference type="Proteomes" id="UP001501532"/>
    </source>
</evidence>
<organism evidence="3 4">
    <name type="scientific">Streptomyces glomeratus</name>
    <dbReference type="NCBI Taxonomy" id="284452"/>
    <lineage>
        <taxon>Bacteria</taxon>
        <taxon>Bacillati</taxon>
        <taxon>Actinomycetota</taxon>
        <taxon>Actinomycetes</taxon>
        <taxon>Kitasatosporales</taxon>
        <taxon>Streptomycetaceae</taxon>
        <taxon>Streptomyces</taxon>
    </lineage>
</organism>
<dbReference type="Pfam" id="PF12802">
    <property type="entry name" value="MarR_2"/>
    <property type="match status" value="1"/>
</dbReference>
<feature type="domain" description="HTH marR-type" evidence="2">
    <location>
        <begin position="28"/>
        <end position="173"/>
    </location>
</feature>
<comment type="caution">
    <text evidence="3">The sequence shown here is derived from an EMBL/GenBank/DDBJ whole genome shotgun (WGS) entry which is preliminary data.</text>
</comment>
<accession>A0ABP6L4M8</accession>
<dbReference type="Proteomes" id="UP001501532">
    <property type="component" value="Unassembled WGS sequence"/>
</dbReference>
<dbReference type="SMART" id="SM00347">
    <property type="entry name" value="HTH_MARR"/>
    <property type="match status" value="1"/>
</dbReference>
<evidence type="ECO:0000256" key="1">
    <source>
        <dbReference type="SAM" id="MobiDB-lite"/>
    </source>
</evidence>